<feature type="transmembrane region" description="Helical" evidence="11">
    <location>
        <begin position="160"/>
        <end position="186"/>
    </location>
</feature>
<gene>
    <name evidence="14" type="ordered locus">CT0315</name>
</gene>
<keyword evidence="7 11" id="KW-1133">Transmembrane helix</keyword>
<keyword evidence="8 10" id="KW-0472">Membrane</keyword>
<keyword evidence="6 11" id="KW-0812">Transmembrane</keyword>
<evidence type="ECO:0000256" key="11">
    <source>
        <dbReference type="SAM" id="Phobius"/>
    </source>
</evidence>
<dbReference type="PATRIC" id="fig|194439.7.peg.305"/>
<dbReference type="GO" id="GO:0005886">
    <property type="term" value="C:plasma membrane"/>
    <property type="evidence" value="ECO:0007669"/>
    <property type="project" value="UniProtKB-SubCell"/>
</dbReference>
<evidence type="ECO:0000259" key="13">
    <source>
        <dbReference type="Pfam" id="PF18075"/>
    </source>
</evidence>
<keyword evidence="15" id="KW-1185">Reference proteome</keyword>
<dbReference type="Pfam" id="PF02687">
    <property type="entry name" value="FtsX"/>
    <property type="match status" value="1"/>
</dbReference>
<dbReference type="Pfam" id="PF18075">
    <property type="entry name" value="FtsX_ECD"/>
    <property type="match status" value="1"/>
</dbReference>
<evidence type="ECO:0000256" key="9">
    <source>
        <dbReference type="ARBA" id="ARBA00023306"/>
    </source>
</evidence>
<dbReference type="PIRSF" id="PIRSF003097">
    <property type="entry name" value="FtsX"/>
    <property type="match status" value="1"/>
</dbReference>
<evidence type="ECO:0000256" key="4">
    <source>
        <dbReference type="ARBA" id="ARBA00022475"/>
    </source>
</evidence>
<evidence type="ECO:0000256" key="8">
    <source>
        <dbReference type="ARBA" id="ARBA00023136"/>
    </source>
</evidence>
<evidence type="ECO:0000256" key="1">
    <source>
        <dbReference type="ARBA" id="ARBA00004651"/>
    </source>
</evidence>
<dbReference type="InterPro" id="IPR004513">
    <property type="entry name" value="FtsX"/>
</dbReference>
<reference evidence="14 15" key="1">
    <citation type="journal article" date="2002" name="Proc. Natl. Acad. Sci. U.S.A.">
        <title>The complete genome sequence of Chlorobium tepidum TLS, a photosynthetic, anaerobic, green-sulfur bacterium.</title>
        <authorList>
            <person name="Eisen J.A."/>
            <person name="Nelson K.E."/>
            <person name="Paulsen I.T."/>
            <person name="Heidelberg J.F."/>
            <person name="Wu M."/>
            <person name="Dodson R.J."/>
            <person name="Deboy R."/>
            <person name="Gwinn M.L."/>
            <person name="Nelson W.C."/>
            <person name="Haft D.H."/>
            <person name="Hickey E.K."/>
            <person name="Peterson J.D."/>
            <person name="Durkin A.S."/>
            <person name="Kolonay J.L."/>
            <person name="Yang F."/>
            <person name="Holt I."/>
            <person name="Umayam L.A."/>
            <person name="Mason T."/>
            <person name="Brenner M."/>
            <person name="Shea T.P."/>
            <person name="Parksey D."/>
            <person name="Nierman W.C."/>
            <person name="Feldblyum T.V."/>
            <person name="Hansen C.L."/>
            <person name="Craven M.B."/>
            <person name="Radune D."/>
            <person name="Vamathevan J."/>
            <person name="Khouri H."/>
            <person name="White O."/>
            <person name="Gruber T.M."/>
            <person name="Ketchum K.A."/>
            <person name="Venter J.C."/>
            <person name="Tettelin H."/>
            <person name="Bryant D.A."/>
            <person name="Fraser C.M."/>
        </authorList>
    </citation>
    <scope>NUCLEOTIDE SEQUENCE [LARGE SCALE GENOMIC DNA]</scope>
    <source>
        <strain evidence="15">ATCC 49652 / DSM 12025 / NBRC 103806 / TLS</strain>
    </source>
</reference>
<dbReference type="STRING" id="194439.CT0315"/>
<comment type="similarity">
    <text evidence="2 10">Belongs to the ABC-4 integral membrane protein family. FtsX subfamily.</text>
</comment>
<dbReference type="EMBL" id="AE006470">
    <property type="protein sequence ID" value="AAM71561.1"/>
    <property type="molecule type" value="Genomic_DNA"/>
</dbReference>
<organism evidence="14 15">
    <name type="scientific">Chlorobaculum tepidum (strain ATCC 49652 / DSM 12025 / NBRC 103806 / TLS)</name>
    <name type="common">Chlorobium tepidum</name>
    <dbReference type="NCBI Taxonomy" id="194439"/>
    <lineage>
        <taxon>Bacteria</taxon>
        <taxon>Pseudomonadati</taxon>
        <taxon>Chlorobiota</taxon>
        <taxon>Chlorobiia</taxon>
        <taxon>Chlorobiales</taxon>
        <taxon>Chlorobiaceae</taxon>
        <taxon>Chlorobaculum</taxon>
    </lineage>
</organism>
<feature type="transmembrane region" description="Helical" evidence="11">
    <location>
        <begin position="206"/>
        <end position="235"/>
    </location>
</feature>
<dbReference type="AlphaFoldDB" id="Q8KFL1"/>
<keyword evidence="4 10" id="KW-1003">Cell membrane</keyword>
<dbReference type="PANTHER" id="PTHR47755:SF1">
    <property type="entry name" value="CELL DIVISION PROTEIN FTSX"/>
    <property type="match status" value="1"/>
</dbReference>
<keyword evidence="5 10" id="KW-0132">Cell division</keyword>
<feature type="transmembrane region" description="Helical" evidence="11">
    <location>
        <begin position="255"/>
        <end position="278"/>
    </location>
</feature>
<evidence type="ECO:0000256" key="5">
    <source>
        <dbReference type="ARBA" id="ARBA00022618"/>
    </source>
</evidence>
<protein>
    <recommendedName>
        <fullName evidence="3 10">Cell division protein FtsX</fullName>
    </recommendedName>
</protein>
<evidence type="ECO:0000256" key="7">
    <source>
        <dbReference type="ARBA" id="ARBA00022989"/>
    </source>
</evidence>
<feature type="domain" description="ABC3 transporter permease C-terminal" evidence="12">
    <location>
        <begin position="169"/>
        <end position="282"/>
    </location>
</feature>
<evidence type="ECO:0000313" key="15">
    <source>
        <dbReference type="Proteomes" id="UP000001007"/>
    </source>
</evidence>
<evidence type="ECO:0000256" key="10">
    <source>
        <dbReference type="PIRNR" id="PIRNR003097"/>
    </source>
</evidence>
<feature type="transmembrane region" description="Helical" evidence="11">
    <location>
        <begin position="12"/>
        <end position="32"/>
    </location>
</feature>
<dbReference type="Proteomes" id="UP000001007">
    <property type="component" value="Chromosome"/>
</dbReference>
<evidence type="ECO:0000259" key="12">
    <source>
        <dbReference type="Pfam" id="PF02687"/>
    </source>
</evidence>
<dbReference type="PANTHER" id="PTHR47755">
    <property type="entry name" value="CELL DIVISION PROTEIN FTSX"/>
    <property type="match status" value="1"/>
</dbReference>
<name>Q8KFL1_CHLTE</name>
<proteinExistence type="inferred from homology"/>
<dbReference type="Gene3D" id="3.30.70.3040">
    <property type="match status" value="1"/>
</dbReference>
<evidence type="ECO:0000256" key="3">
    <source>
        <dbReference type="ARBA" id="ARBA00021907"/>
    </source>
</evidence>
<dbReference type="InterPro" id="IPR003838">
    <property type="entry name" value="ABC3_permease_C"/>
</dbReference>
<evidence type="ECO:0000256" key="2">
    <source>
        <dbReference type="ARBA" id="ARBA00007379"/>
    </source>
</evidence>
<evidence type="ECO:0000313" key="14">
    <source>
        <dbReference type="EMBL" id="AAM71561.1"/>
    </source>
</evidence>
<dbReference type="OrthoDB" id="9813411at2"/>
<dbReference type="EnsemblBacteria" id="AAM71561">
    <property type="protein sequence ID" value="AAM71561"/>
    <property type="gene ID" value="CT0315"/>
</dbReference>
<sequence>MKEGFSGIGRAKLPAFVTIAVGFFSLLLLGLFGTVSLSFYQVIQEVRSRVELEVFFDETVNDDQARSLGEKMQAIPGVAATHYISRDEAASRFRRDFGEDVVTILGMNPLPRSVTLNIDQRYALPDSIAVIRKKLEALHQGLDIRYNQEYLTGIEKNARLFTLITAGVGGVIALATIILNAFTVRLAMYARRDRIKTMRLVGATRWFISAPFLIEGAVLGLVSGGLAALGLWLIFEQALLRYEPAIYQILHPSTYVIYPGLVLLGIVLGFFGSTWSVARFLRVS</sequence>
<dbReference type="KEGG" id="cte:CT0315"/>
<comment type="subcellular location">
    <subcellularLocation>
        <location evidence="1">Cell membrane</location>
        <topology evidence="1">Multi-pass membrane protein</topology>
    </subcellularLocation>
</comment>
<dbReference type="GO" id="GO:0051301">
    <property type="term" value="P:cell division"/>
    <property type="evidence" value="ECO:0007669"/>
    <property type="project" value="UniProtKB-KW"/>
</dbReference>
<feature type="domain" description="FtsX extracellular" evidence="13">
    <location>
        <begin position="50"/>
        <end position="138"/>
    </location>
</feature>
<keyword evidence="9 10" id="KW-0131">Cell cycle</keyword>
<evidence type="ECO:0000256" key="6">
    <source>
        <dbReference type="ARBA" id="ARBA00022692"/>
    </source>
</evidence>
<dbReference type="eggNOG" id="COG2177">
    <property type="taxonomic scope" value="Bacteria"/>
</dbReference>
<dbReference type="InterPro" id="IPR040690">
    <property type="entry name" value="FtsX_ECD"/>
</dbReference>
<dbReference type="HOGENOM" id="CLU_073546_3_0_10"/>
<accession>Q8KFL1</accession>